<dbReference type="PANTHER" id="PTHR30349:SF41">
    <property type="entry name" value="INTEGRASE_RECOMBINASE PROTEIN MJ0367-RELATED"/>
    <property type="match status" value="1"/>
</dbReference>
<keyword evidence="7" id="KW-1185">Reference proteome</keyword>
<dbReference type="GO" id="GO:0015074">
    <property type="term" value="P:DNA integration"/>
    <property type="evidence" value="ECO:0007669"/>
    <property type="project" value="UniProtKB-KW"/>
</dbReference>
<dbReference type="AlphaFoldDB" id="A0AAE3T945"/>
<organism evidence="6 7">
    <name type="scientific">Psychromarinibacter sediminicola</name>
    <dbReference type="NCBI Taxonomy" id="3033385"/>
    <lineage>
        <taxon>Bacteria</taxon>
        <taxon>Pseudomonadati</taxon>
        <taxon>Pseudomonadota</taxon>
        <taxon>Alphaproteobacteria</taxon>
        <taxon>Rhodobacterales</taxon>
        <taxon>Paracoccaceae</taxon>
        <taxon>Psychromarinibacter</taxon>
    </lineage>
</organism>
<dbReference type="Gene3D" id="1.10.443.10">
    <property type="entry name" value="Intergrase catalytic core"/>
    <property type="match status" value="1"/>
</dbReference>
<dbReference type="SUPFAM" id="SSF56349">
    <property type="entry name" value="DNA breaking-rejoining enzymes"/>
    <property type="match status" value="1"/>
</dbReference>
<dbReference type="InterPro" id="IPR002104">
    <property type="entry name" value="Integrase_catalytic"/>
</dbReference>
<reference evidence="6" key="1">
    <citation type="submission" date="2023-03" db="EMBL/GenBank/DDBJ databases">
        <title>Multiphase analysis and comparison of six strains from genera Psychromarinibacter, Lutimaribacter, and Maritimibacter, including a novel species: Psychromarinibacter sediminicola sp. nov.</title>
        <authorList>
            <person name="Wang Y.-H."/>
            <person name="Ye M.-Q."/>
            <person name="Du Z.-J."/>
        </authorList>
    </citation>
    <scope>NUCLEOTIDE SEQUENCE</scope>
    <source>
        <strain evidence="6">C21-152</strain>
    </source>
</reference>
<gene>
    <name evidence="6" type="ORF">P1J78_15455</name>
</gene>
<dbReference type="InterPro" id="IPR013762">
    <property type="entry name" value="Integrase-like_cat_sf"/>
</dbReference>
<evidence type="ECO:0000259" key="5">
    <source>
        <dbReference type="PROSITE" id="PS51898"/>
    </source>
</evidence>
<dbReference type="PROSITE" id="PS51898">
    <property type="entry name" value="TYR_RECOMBINASE"/>
    <property type="match status" value="1"/>
</dbReference>
<dbReference type="GO" id="GO:0003677">
    <property type="term" value="F:DNA binding"/>
    <property type="evidence" value="ECO:0007669"/>
    <property type="project" value="UniProtKB-KW"/>
</dbReference>
<comment type="similarity">
    <text evidence="1">Belongs to the 'phage' integrase family.</text>
</comment>
<comment type="caution">
    <text evidence="6">The sequence shown here is derived from an EMBL/GenBank/DDBJ whole genome shotgun (WGS) entry which is preliminary data.</text>
</comment>
<dbReference type="Proteomes" id="UP001220964">
    <property type="component" value="Unassembled WGS sequence"/>
</dbReference>
<dbReference type="Pfam" id="PF00589">
    <property type="entry name" value="Phage_integrase"/>
    <property type="match status" value="1"/>
</dbReference>
<protein>
    <submittedName>
        <fullName evidence="6">Site-specific integrase</fullName>
    </submittedName>
</protein>
<evidence type="ECO:0000313" key="6">
    <source>
        <dbReference type="EMBL" id="MDF0602135.1"/>
    </source>
</evidence>
<dbReference type="GO" id="GO:0006310">
    <property type="term" value="P:DNA recombination"/>
    <property type="evidence" value="ECO:0007669"/>
    <property type="project" value="UniProtKB-KW"/>
</dbReference>
<accession>A0AAE3T945</accession>
<evidence type="ECO:0000256" key="3">
    <source>
        <dbReference type="ARBA" id="ARBA00023125"/>
    </source>
</evidence>
<dbReference type="InterPro" id="IPR050090">
    <property type="entry name" value="Tyrosine_recombinase_XerCD"/>
</dbReference>
<dbReference type="RefSeq" id="WP_275568271.1">
    <property type="nucleotide sequence ID" value="NZ_JARGYC010000042.1"/>
</dbReference>
<evidence type="ECO:0000313" key="7">
    <source>
        <dbReference type="Proteomes" id="UP001220964"/>
    </source>
</evidence>
<evidence type="ECO:0000256" key="4">
    <source>
        <dbReference type="ARBA" id="ARBA00023172"/>
    </source>
</evidence>
<name>A0AAE3T945_9RHOB</name>
<evidence type="ECO:0000256" key="1">
    <source>
        <dbReference type="ARBA" id="ARBA00008857"/>
    </source>
</evidence>
<keyword evidence="4" id="KW-0233">DNA recombination</keyword>
<sequence>MPLKLFRRKPGGPWYIRGTIQGRQIYESTGCFKKAEAEALRLRRETEIQHRHAYGKAATLTFAEAALAYMETGGEPRFLEPILLHFGPDTLLADIDNAAVNEAAKAIYPTAADSTINRQLITPISAIVSMAAAEGLTPFRKFRRRKGSRVRTRWLTPEEAEALIGAAGPHLVPILGVLLGSGMRVSEALNLDVAHFYPVTAEAWVADTKNTHPRMVRMPRRAVDLILTCPLPASGPLLRKPNGLPYAGRQSEGSQIVNAFSRARDKAGLGRDVTPHVCRHTWATWYSAATGDFGTLLDLGGWRNADMAQRYRKIAPRDLADRLLEHGWDFQGTGGGEAERKPGRVRAVK</sequence>
<feature type="domain" description="Tyr recombinase" evidence="5">
    <location>
        <begin position="150"/>
        <end position="324"/>
    </location>
</feature>
<keyword evidence="3" id="KW-0238">DNA-binding</keyword>
<dbReference type="CDD" id="cd00796">
    <property type="entry name" value="INT_Rci_Hp1_C"/>
    <property type="match status" value="1"/>
</dbReference>
<dbReference type="InterPro" id="IPR011010">
    <property type="entry name" value="DNA_brk_join_enz"/>
</dbReference>
<dbReference type="EMBL" id="JARGYC010000042">
    <property type="protein sequence ID" value="MDF0602135.1"/>
    <property type="molecule type" value="Genomic_DNA"/>
</dbReference>
<evidence type="ECO:0000256" key="2">
    <source>
        <dbReference type="ARBA" id="ARBA00022908"/>
    </source>
</evidence>
<proteinExistence type="inferred from homology"/>
<dbReference type="PANTHER" id="PTHR30349">
    <property type="entry name" value="PHAGE INTEGRASE-RELATED"/>
    <property type="match status" value="1"/>
</dbReference>
<keyword evidence="2" id="KW-0229">DNA integration</keyword>